<protein>
    <submittedName>
        <fullName evidence="1">Uncharacterized protein</fullName>
    </submittedName>
</protein>
<evidence type="ECO:0000313" key="2">
    <source>
        <dbReference type="Proteomes" id="UP001163603"/>
    </source>
</evidence>
<dbReference type="EMBL" id="CM047741">
    <property type="protein sequence ID" value="KAJ0037714.1"/>
    <property type="molecule type" value="Genomic_DNA"/>
</dbReference>
<organism evidence="1 2">
    <name type="scientific">Pistacia integerrima</name>
    <dbReference type="NCBI Taxonomy" id="434235"/>
    <lineage>
        <taxon>Eukaryota</taxon>
        <taxon>Viridiplantae</taxon>
        <taxon>Streptophyta</taxon>
        <taxon>Embryophyta</taxon>
        <taxon>Tracheophyta</taxon>
        <taxon>Spermatophyta</taxon>
        <taxon>Magnoliopsida</taxon>
        <taxon>eudicotyledons</taxon>
        <taxon>Gunneridae</taxon>
        <taxon>Pentapetalae</taxon>
        <taxon>rosids</taxon>
        <taxon>malvids</taxon>
        <taxon>Sapindales</taxon>
        <taxon>Anacardiaceae</taxon>
        <taxon>Pistacia</taxon>
    </lineage>
</organism>
<proteinExistence type="predicted"/>
<sequence>MELIAILYSVSIYREELMYISFFEVALRNLVHAWACHKKGPVYVSMFKPVGIIIAVVMAVTLLGDTLYPGSIIGAAIIAFGFYSVLQAQEEKMVDDKGINSSKSSSPNTPLVENRSMEI</sequence>
<dbReference type="Proteomes" id="UP001163603">
    <property type="component" value="Chromosome 6"/>
</dbReference>
<reference evidence="2" key="1">
    <citation type="journal article" date="2023" name="G3 (Bethesda)">
        <title>Genome assembly and association tests identify interacting loci associated with vigor, precocity, and sex in interspecific pistachio rootstocks.</title>
        <authorList>
            <person name="Palmer W."/>
            <person name="Jacygrad E."/>
            <person name="Sagayaradj S."/>
            <person name="Cavanaugh K."/>
            <person name="Han R."/>
            <person name="Bertier L."/>
            <person name="Beede B."/>
            <person name="Kafkas S."/>
            <person name="Golino D."/>
            <person name="Preece J."/>
            <person name="Michelmore R."/>
        </authorList>
    </citation>
    <scope>NUCLEOTIDE SEQUENCE [LARGE SCALE GENOMIC DNA]</scope>
</reference>
<accession>A0ACC0YHR6</accession>
<name>A0ACC0YHR6_9ROSI</name>
<gene>
    <name evidence="1" type="ORF">Pint_23040</name>
</gene>
<evidence type="ECO:0000313" key="1">
    <source>
        <dbReference type="EMBL" id="KAJ0037714.1"/>
    </source>
</evidence>
<keyword evidence="2" id="KW-1185">Reference proteome</keyword>
<comment type="caution">
    <text evidence="1">The sequence shown here is derived from an EMBL/GenBank/DDBJ whole genome shotgun (WGS) entry which is preliminary data.</text>
</comment>